<evidence type="ECO:0000256" key="2">
    <source>
        <dbReference type="ARBA" id="ARBA00035108"/>
    </source>
</evidence>
<reference evidence="3 4" key="1">
    <citation type="submission" date="2016-10" db="EMBL/GenBank/DDBJ databases">
        <authorList>
            <person name="Varghese N."/>
            <person name="Submissions S."/>
        </authorList>
    </citation>
    <scope>NUCLEOTIDE SEQUENCE [LARGE SCALE GENOMIC DNA]</scope>
    <source>
        <strain evidence="3 4">DSM 13796</strain>
    </source>
</reference>
<keyword evidence="1" id="KW-0304">Gas vesicle</keyword>
<dbReference type="Pfam" id="PF00741">
    <property type="entry name" value="Gas_vesicle"/>
    <property type="match status" value="1"/>
</dbReference>
<dbReference type="Proteomes" id="UP000182762">
    <property type="component" value="Unassembled WGS sequence"/>
</dbReference>
<keyword evidence="4" id="KW-1185">Reference proteome</keyword>
<sequence length="76" mass="8332">MGEEVTVEDRHQEVTLLDILDVILDKGIALRGELVISIADIDLVYLDLRVLVVAVEKMMTLSTNTIEGGAKEYGST</sequence>
<name>A0A1I6AQ19_9BACI</name>
<comment type="subcellular location">
    <subcellularLocation>
        <location evidence="2">Gas vesicle</location>
    </subcellularLocation>
</comment>
<comment type="caution">
    <text evidence="3">The sequence shown here is derived from an EMBL/GenBank/DDBJ whole genome shotgun (WGS) entry which is preliminary data.</text>
</comment>
<evidence type="ECO:0000313" key="4">
    <source>
        <dbReference type="Proteomes" id="UP000182762"/>
    </source>
</evidence>
<protein>
    <submittedName>
        <fullName evidence="3">Gas vesicle protein</fullName>
    </submittedName>
</protein>
<dbReference type="RefSeq" id="WP_061803186.1">
    <property type="nucleotide sequence ID" value="NZ_FOXX01000007.1"/>
</dbReference>
<dbReference type="InterPro" id="IPR000638">
    <property type="entry name" value="Gas-vesicle_GvpA-like"/>
</dbReference>
<dbReference type="InterPro" id="IPR018493">
    <property type="entry name" value="GvpA-like_CS"/>
</dbReference>
<proteinExistence type="predicted"/>
<dbReference type="GeneID" id="93711501"/>
<dbReference type="PROSITE" id="PS00234">
    <property type="entry name" value="GAS_VESICLE_A_1"/>
    <property type="match status" value="1"/>
</dbReference>
<accession>A0A1I6AQ19</accession>
<evidence type="ECO:0000313" key="3">
    <source>
        <dbReference type="EMBL" id="SFQ70793.1"/>
    </source>
</evidence>
<gene>
    <name evidence="3" type="ORF">SAMN02745910_02873</name>
</gene>
<dbReference type="EMBL" id="FOXX01000007">
    <property type="protein sequence ID" value="SFQ70793.1"/>
    <property type="molecule type" value="Genomic_DNA"/>
</dbReference>
<evidence type="ECO:0000256" key="1">
    <source>
        <dbReference type="ARBA" id="ARBA00022987"/>
    </source>
</evidence>
<organism evidence="3 4">
    <name type="scientific">Priestia endophytica DSM 13796</name>
    <dbReference type="NCBI Taxonomy" id="1121089"/>
    <lineage>
        <taxon>Bacteria</taxon>
        <taxon>Bacillati</taxon>
        <taxon>Bacillota</taxon>
        <taxon>Bacilli</taxon>
        <taxon>Bacillales</taxon>
        <taxon>Bacillaceae</taxon>
        <taxon>Priestia</taxon>
    </lineage>
</organism>